<evidence type="ECO:0000256" key="2">
    <source>
        <dbReference type="ARBA" id="ARBA00022525"/>
    </source>
</evidence>
<gene>
    <name evidence="4" type="ORF">MAR_006846</name>
    <name evidence="5" type="ORF">MAR_007109</name>
</gene>
<dbReference type="SUPFAM" id="SSF48113">
    <property type="entry name" value="Heme-dependent peroxidases"/>
    <property type="match status" value="1"/>
</dbReference>
<comment type="subcellular location">
    <subcellularLocation>
        <location evidence="1">Secreted</location>
    </subcellularLocation>
</comment>
<dbReference type="PANTHER" id="PTHR11475:SF4">
    <property type="entry name" value="CHORION PEROXIDASE"/>
    <property type="match status" value="1"/>
</dbReference>
<dbReference type="InterPro" id="IPR019791">
    <property type="entry name" value="Haem_peroxidase_animal"/>
</dbReference>
<keyword evidence="2" id="KW-0964">Secreted</keyword>
<name>A0ABY7DDF1_MYAAR</name>
<organism evidence="4 6">
    <name type="scientific">Mya arenaria</name>
    <name type="common">Soft-shell clam</name>
    <dbReference type="NCBI Taxonomy" id="6604"/>
    <lineage>
        <taxon>Eukaryota</taxon>
        <taxon>Metazoa</taxon>
        <taxon>Spiralia</taxon>
        <taxon>Lophotrochozoa</taxon>
        <taxon>Mollusca</taxon>
        <taxon>Bivalvia</taxon>
        <taxon>Autobranchia</taxon>
        <taxon>Heteroconchia</taxon>
        <taxon>Euheterodonta</taxon>
        <taxon>Imparidentia</taxon>
        <taxon>Neoheterodontei</taxon>
        <taxon>Myida</taxon>
        <taxon>Myoidea</taxon>
        <taxon>Myidae</taxon>
        <taxon>Mya</taxon>
    </lineage>
</organism>
<evidence type="ECO:0000313" key="6">
    <source>
        <dbReference type="Proteomes" id="UP001164746"/>
    </source>
</evidence>
<accession>A0ABY7DDF1</accession>
<dbReference type="EMBL" id="CP111012">
    <property type="protein sequence ID" value="WAQ94375.1"/>
    <property type="molecule type" value="Genomic_DNA"/>
</dbReference>
<dbReference type="InterPro" id="IPR010255">
    <property type="entry name" value="Haem_peroxidase_sf"/>
</dbReference>
<proteinExistence type="predicted"/>
<dbReference type="Proteomes" id="UP001164746">
    <property type="component" value="Chromosome 1"/>
</dbReference>
<evidence type="ECO:0000256" key="3">
    <source>
        <dbReference type="ARBA" id="ARBA00023180"/>
    </source>
</evidence>
<keyword evidence="6" id="KW-1185">Reference proteome</keyword>
<dbReference type="PROSITE" id="PS50292">
    <property type="entry name" value="PEROXIDASE_3"/>
    <property type="match status" value="1"/>
</dbReference>
<evidence type="ECO:0000313" key="4">
    <source>
        <dbReference type="EMBL" id="WAQ94375.1"/>
    </source>
</evidence>
<evidence type="ECO:0000313" key="5">
    <source>
        <dbReference type="EMBL" id="WAQ94638.1"/>
    </source>
</evidence>
<protein>
    <submittedName>
        <fullName evidence="4">PLSP-like protein</fullName>
    </submittedName>
</protein>
<dbReference type="PANTHER" id="PTHR11475">
    <property type="entry name" value="OXIDASE/PEROXIDASE"/>
    <property type="match status" value="1"/>
</dbReference>
<sequence length="140" mass="15988">MNVAFLTVAAIFYETNYSGDIAVHVLADPFKLHFMFRGRDHGNARYSEYRKWCGLPVPRHFGPGHGGLVDHDRSMARRLSEVYRCTDDIDLFTGLVTERRSRKSLLGPLAQCLIGSQFKRLKDGDRFFYERGDPVIGFTA</sequence>
<dbReference type="EMBL" id="CP111012">
    <property type="protein sequence ID" value="WAQ94638.1"/>
    <property type="molecule type" value="Genomic_DNA"/>
</dbReference>
<evidence type="ECO:0000256" key="1">
    <source>
        <dbReference type="ARBA" id="ARBA00004613"/>
    </source>
</evidence>
<dbReference type="Pfam" id="PF03098">
    <property type="entry name" value="An_peroxidase"/>
    <property type="match status" value="1"/>
</dbReference>
<feature type="non-terminal residue" evidence="4">
    <location>
        <position position="140"/>
    </location>
</feature>
<dbReference type="Gene3D" id="1.10.640.10">
    <property type="entry name" value="Haem peroxidase domain superfamily, animal type"/>
    <property type="match status" value="1"/>
</dbReference>
<reference evidence="4" key="1">
    <citation type="submission" date="2022-11" db="EMBL/GenBank/DDBJ databases">
        <title>Centuries of genome instability and evolution in soft-shell clam transmissible cancer (bioRxiv).</title>
        <authorList>
            <person name="Hart S.F.M."/>
            <person name="Yonemitsu M.A."/>
            <person name="Giersch R.M."/>
            <person name="Beal B.F."/>
            <person name="Arriagada G."/>
            <person name="Davis B.W."/>
            <person name="Ostrander E.A."/>
            <person name="Goff S.P."/>
            <person name="Metzger M.J."/>
        </authorList>
    </citation>
    <scope>NUCLEOTIDE SEQUENCE</scope>
    <source>
        <strain evidence="4">MELC-2E11</strain>
        <tissue evidence="4">Siphon/mantle</tissue>
    </source>
</reference>
<keyword evidence="3" id="KW-0325">Glycoprotein</keyword>
<dbReference type="InterPro" id="IPR037120">
    <property type="entry name" value="Haem_peroxidase_sf_animal"/>
</dbReference>